<name>A0A9D1Y2Q2_9FIRM</name>
<dbReference type="PROSITE" id="PS51257">
    <property type="entry name" value="PROKAR_LIPOPROTEIN"/>
    <property type="match status" value="1"/>
</dbReference>
<organism evidence="1 2">
    <name type="scientific">Candidatus Gemmiger excrementipullorum</name>
    <dbReference type="NCBI Taxonomy" id="2838610"/>
    <lineage>
        <taxon>Bacteria</taxon>
        <taxon>Bacillati</taxon>
        <taxon>Bacillota</taxon>
        <taxon>Clostridia</taxon>
        <taxon>Eubacteriales</taxon>
        <taxon>Gemmiger</taxon>
    </lineage>
</organism>
<dbReference type="EMBL" id="DXEI01000151">
    <property type="protein sequence ID" value="HIX95779.1"/>
    <property type="molecule type" value="Genomic_DNA"/>
</dbReference>
<comment type="caution">
    <text evidence="1">The sequence shown here is derived from an EMBL/GenBank/DDBJ whole genome shotgun (WGS) entry which is preliminary data.</text>
</comment>
<accession>A0A9D1Y2Q2</accession>
<evidence type="ECO:0000313" key="2">
    <source>
        <dbReference type="Proteomes" id="UP000886751"/>
    </source>
</evidence>
<reference evidence="1" key="1">
    <citation type="journal article" date="2021" name="PeerJ">
        <title>Extensive microbial diversity within the chicken gut microbiome revealed by metagenomics and culture.</title>
        <authorList>
            <person name="Gilroy R."/>
            <person name="Ravi A."/>
            <person name="Getino M."/>
            <person name="Pursley I."/>
            <person name="Horton D.L."/>
            <person name="Alikhan N.F."/>
            <person name="Baker D."/>
            <person name="Gharbi K."/>
            <person name="Hall N."/>
            <person name="Watson M."/>
            <person name="Adriaenssens E.M."/>
            <person name="Foster-Nyarko E."/>
            <person name="Jarju S."/>
            <person name="Secka A."/>
            <person name="Antonio M."/>
            <person name="Oren A."/>
            <person name="Chaudhuri R.R."/>
            <person name="La Ragione R."/>
            <person name="Hildebrand F."/>
            <person name="Pallen M.J."/>
        </authorList>
    </citation>
    <scope>NUCLEOTIDE SEQUENCE</scope>
    <source>
        <strain evidence="1">ChiHecec2B26-7398</strain>
    </source>
</reference>
<protein>
    <recommendedName>
        <fullName evidence="3">Bypass of forespore C C-terminal domain-containing protein</fullName>
    </recommendedName>
</protein>
<reference evidence="1" key="2">
    <citation type="submission" date="2021-04" db="EMBL/GenBank/DDBJ databases">
        <authorList>
            <person name="Gilroy R."/>
        </authorList>
    </citation>
    <scope>NUCLEOTIDE SEQUENCE</scope>
    <source>
        <strain evidence="1">ChiHecec2B26-7398</strain>
    </source>
</reference>
<gene>
    <name evidence="1" type="ORF">H9846_10045</name>
</gene>
<evidence type="ECO:0008006" key="3">
    <source>
        <dbReference type="Google" id="ProtNLM"/>
    </source>
</evidence>
<evidence type="ECO:0000313" key="1">
    <source>
        <dbReference type="EMBL" id="HIX95779.1"/>
    </source>
</evidence>
<dbReference type="Proteomes" id="UP000886751">
    <property type="component" value="Unassembled WGS sequence"/>
</dbReference>
<dbReference type="AlphaFoldDB" id="A0A9D1Y2Q2"/>
<sequence length="104" mass="11559">MMEKQPKKGMRRYLWALGLAALACLAAALWWLWRGRSAPPAPRYLLKDSGGHLALYAGDGAGPLALYDEVYTRLLPEGDVLALQQGVPVYDEAELQKRLEDYGL</sequence>
<proteinExistence type="predicted"/>